<feature type="region of interest" description="Disordered" evidence="1">
    <location>
        <begin position="53"/>
        <end position="105"/>
    </location>
</feature>
<evidence type="ECO:0000256" key="1">
    <source>
        <dbReference type="SAM" id="MobiDB-lite"/>
    </source>
</evidence>
<dbReference type="GeneID" id="15312156"/>
<proteinExistence type="predicted"/>
<dbReference type="Proteomes" id="UP000201235">
    <property type="component" value="Segment"/>
</dbReference>
<dbReference type="InterPro" id="IPR055640">
    <property type="entry name" value="DUF7216"/>
</dbReference>
<gene>
    <name evidence="2" type="ORF">CPPG_00186</name>
</gene>
<keyword evidence="3" id="KW-1185">Reference proteome</keyword>
<dbReference type="RefSeq" id="YP_007877737.1">
    <property type="nucleotide sequence ID" value="NC_021071.1"/>
</dbReference>
<sequence>MPSEIAQQIVNQIFGDEKAKAVDSVNDALSAAAYDAVQARKLEFAQSMGFELDDTAQDAADEIADELPDNTEEIPEPTQGNVETPEVTDEEQPETEEEPNDETDR</sequence>
<feature type="compositionally biased region" description="Acidic residues" evidence="1">
    <location>
        <begin position="86"/>
        <end position="105"/>
    </location>
</feature>
<dbReference type="Pfam" id="PF23853">
    <property type="entry name" value="DUF7216"/>
    <property type="match status" value="1"/>
</dbReference>
<dbReference type="KEGG" id="vg:15312156"/>
<organism evidence="2 3">
    <name type="scientific">Cyanophage P-RSM1</name>
    <dbReference type="NCBI Taxonomy" id="536444"/>
    <lineage>
        <taxon>Viruses</taxon>
        <taxon>Duplodnaviria</taxon>
        <taxon>Heunggongvirae</taxon>
        <taxon>Uroviricota</taxon>
        <taxon>Caudoviricetes</taxon>
        <taxon>Pantevenvirales</taxon>
        <taxon>Kyanoviridae</taxon>
        <taxon>Emcearvirus</taxon>
        <taxon>Emcearvirus gerard</taxon>
    </lineage>
</organism>
<name>M4QHW4_9CAUD</name>
<evidence type="ECO:0000313" key="2">
    <source>
        <dbReference type="EMBL" id="AGH26502.1"/>
    </source>
</evidence>
<accession>M4QHW4</accession>
<evidence type="ECO:0000313" key="3">
    <source>
        <dbReference type="Proteomes" id="UP000201235"/>
    </source>
</evidence>
<feature type="compositionally biased region" description="Acidic residues" evidence="1">
    <location>
        <begin position="53"/>
        <end position="75"/>
    </location>
</feature>
<reference evidence="2 3" key="1">
    <citation type="submission" date="2010-11" db="EMBL/GenBank/DDBJ databases">
        <title>The Genome Sequence of Cyanophage P-RSM1.</title>
        <authorList>
            <consortium name="The Broad Institute Genome Sequencing Platform"/>
            <person name="Henn M.R."/>
            <person name="Sullivan M.S."/>
            <person name="Osburne M.S."/>
            <person name="Levin J."/>
            <person name="Malboeuf C."/>
            <person name="Casali M."/>
            <person name="Russ C."/>
            <person name="Lennon N."/>
            <person name="Chapman S.B."/>
            <person name="Erlich R."/>
            <person name="Young S.K."/>
            <person name="Yandava C."/>
            <person name="Zeng Q."/>
            <person name="Alvarado L."/>
            <person name="Anderson S."/>
            <person name="Berlin A."/>
            <person name="Chen Z."/>
            <person name="Freedman E."/>
            <person name="Gellesch M."/>
            <person name="Goldberg J."/>
            <person name="Green L."/>
            <person name="Griggs A."/>
            <person name="Gujja S."/>
            <person name="Heilman E.R."/>
            <person name="Heiman D."/>
            <person name="Hollinger A."/>
            <person name="Howarth C."/>
            <person name="Larson L."/>
            <person name="Mehta T."/>
            <person name="Pearson M."/>
            <person name="Roberts A."/>
            <person name="Ryan E."/>
            <person name="Saif S."/>
            <person name="Shea T."/>
            <person name="Shenoy N."/>
            <person name="Sisk P."/>
            <person name="Stolte C."/>
            <person name="Sykes S."/>
            <person name="White J."/>
            <person name="Yu Q."/>
            <person name="Coleman M.L."/>
            <person name="Huang K.H."/>
            <person name="Weigele P.R."/>
            <person name="DeFrancesco A.S."/>
            <person name="Kern S.E."/>
            <person name="Thompson L.R."/>
            <person name="Fu R."/>
            <person name="Hombeck B."/>
            <person name="Chisholm S.W."/>
            <person name="Haas B."/>
            <person name="Nusbaum C."/>
            <person name="Birren B."/>
        </authorList>
    </citation>
    <scope>NUCLEOTIDE SEQUENCE [LARGE SCALE GENOMIC DNA]</scope>
    <source>
        <strain evidence="2 3">P-RSM1</strain>
    </source>
</reference>
<protein>
    <recommendedName>
        <fullName evidence="4">Gp130</fullName>
    </recommendedName>
</protein>
<dbReference type="EMBL" id="HQ634175">
    <property type="protein sequence ID" value="AGH26502.1"/>
    <property type="molecule type" value="Genomic_DNA"/>
</dbReference>
<evidence type="ECO:0008006" key="4">
    <source>
        <dbReference type="Google" id="ProtNLM"/>
    </source>
</evidence>
<dbReference type="OrthoDB" id="23479at10239"/>